<dbReference type="AlphaFoldDB" id="A0A9J6PHG5"/>
<feature type="transmembrane region" description="Helical" evidence="7">
    <location>
        <begin position="221"/>
        <end position="244"/>
    </location>
</feature>
<feature type="transmembrane region" description="Helical" evidence="7">
    <location>
        <begin position="250"/>
        <end position="268"/>
    </location>
</feature>
<dbReference type="RefSeq" id="WP_269331471.1">
    <property type="nucleotide sequence ID" value="NZ_JAMZFT010000001.1"/>
</dbReference>
<dbReference type="NCBIfam" id="TIGR00786">
    <property type="entry name" value="dctM"/>
    <property type="match status" value="1"/>
</dbReference>
<feature type="transmembrane region" description="Helical" evidence="7">
    <location>
        <begin position="6"/>
        <end position="38"/>
    </location>
</feature>
<comment type="subunit">
    <text evidence="7">The complex comprises the extracytoplasmic solute receptor protein and the two transmembrane proteins.</text>
</comment>
<feature type="transmembrane region" description="Helical" evidence="7">
    <location>
        <begin position="99"/>
        <end position="128"/>
    </location>
</feature>
<dbReference type="Pfam" id="PF06808">
    <property type="entry name" value="DctM"/>
    <property type="match status" value="1"/>
</dbReference>
<feature type="transmembrane region" description="Helical" evidence="7">
    <location>
        <begin position="280"/>
        <end position="304"/>
    </location>
</feature>
<keyword evidence="5 7" id="KW-1133">Transmembrane helix</keyword>
<dbReference type="PANTHER" id="PTHR33362:SF7">
    <property type="entry name" value="SLL1103 PROTEIN"/>
    <property type="match status" value="1"/>
</dbReference>
<dbReference type="EMBL" id="JAMZFT010000001">
    <property type="protein sequence ID" value="MCP1335530.1"/>
    <property type="molecule type" value="Genomic_DNA"/>
</dbReference>
<dbReference type="InterPro" id="IPR004681">
    <property type="entry name" value="TRAP_DctM"/>
</dbReference>
<gene>
    <name evidence="9" type="ORF">NJQ99_03825</name>
</gene>
<keyword evidence="6 7" id="KW-0472">Membrane</keyword>
<evidence type="ECO:0000259" key="8">
    <source>
        <dbReference type="Pfam" id="PF06808"/>
    </source>
</evidence>
<dbReference type="InterPro" id="IPR010656">
    <property type="entry name" value="DctM"/>
</dbReference>
<protein>
    <recommendedName>
        <fullName evidence="7">TRAP transporter large permease protein</fullName>
    </recommendedName>
</protein>
<evidence type="ECO:0000256" key="6">
    <source>
        <dbReference type="ARBA" id="ARBA00023136"/>
    </source>
</evidence>
<feature type="transmembrane region" description="Helical" evidence="7">
    <location>
        <begin position="59"/>
        <end position="79"/>
    </location>
</feature>
<feature type="transmembrane region" description="Helical" evidence="7">
    <location>
        <begin position="324"/>
        <end position="352"/>
    </location>
</feature>
<comment type="caution">
    <text evidence="9">The sequence shown here is derived from an EMBL/GenBank/DDBJ whole genome shotgun (WGS) entry which is preliminary data.</text>
</comment>
<feature type="transmembrane region" description="Helical" evidence="7">
    <location>
        <begin position="140"/>
        <end position="164"/>
    </location>
</feature>
<evidence type="ECO:0000256" key="7">
    <source>
        <dbReference type="RuleBase" id="RU369079"/>
    </source>
</evidence>
<keyword evidence="3 7" id="KW-0997">Cell inner membrane</keyword>
<feature type="transmembrane region" description="Helical" evidence="7">
    <location>
        <begin position="176"/>
        <end position="200"/>
    </location>
</feature>
<dbReference type="GO" id="GO:0005886">
    <property type="term" value="C:plasma membrane"/>
    <property type="evidence" value="ECO:0007669"/>
    <property type="project" value="UniProtKB-SubCell"/>
</dbReference>
<comment type="similarity">
    <text evidence="7">Belongs to the TRAP transporter large permease family.</text>
</comment>
<reference evidence="9" key="1">
    <citation type="submission" date="2022-06" db="EMBL/GenBank/DDBJ databases">
        <title>Isolation and Genomics of Futiania mangrovii gen. nov., sp. nov., a Rare and Metabolically-versatile member in the Class Alphaproteobacteria.</title>
        <authorList>
            <person name="Liu L."/>
            <person name="Huang W.-C."/>
            <person name="Pan J."/>
            <person name="Li J."/>
            <person name="Huang Y."/>
            <person name="Du H."/>
            <person name="Liu Y."/>
            <person name="Li M."/>
        </authorList>
    </citation>
    <scope>NUCLEOTIDE SEQUENCE</scope>
    <source>
        <strain evidence="9">FT118</strain>
    </source>
</reference>
<comment type="function">
    <text evidence="7">Part of the tripartite ATP-independent periplasmic (TRAP) transport system.</text>
</comment>
<feature type="transmembrane region" description="Helical" evidence="7">
    <location>
        <begin position="403"/>
        <end position="432"/>
    </location>
</feature>
<evidence type="ECO:0000313" key="9">
    <source>
        <dbReference type="EMBL" id="MCP1335530.1"/>
    </source>
</evidence>
<keyword evidence="10" id="KW-1185">Reference proteome</keyword>
<evidence type="ECO:0000256" key="4">
    <source>
        <dbReference type="ARBA" id="ARBA00022692"/>
    </source>
</evidence>
<feature type="domain" description="TRAP C4-dicarboxylate transport system permease DctM subunit" evidence="8">
    <location>
        <begin position="13"/>
        <end position="425"/>
    </location>
</feature>
<dbReference type="PANTHER" id="PTHR33362">
    <property type="entry name" value="SIALIC ACID TRAP TRANSPORTER PERMEASE PROTEIN SIAT-RELATED"/>
    <property type="match status" value="1"/>
</dbReference>
<evidence type="ECO:0000256" key="1">
    <source>
        <dbReference type="ARBA" id="ARBA00004429"/>
    </source>
</evidence>
<evidence type="ECO:0000256" key="3">
    <source>
        <dbReference type="ARBA" id="ARBA00022519"/>
    </source>
</evidence>
<dbReference type="Proteomes" id="UP001055804">
    <property type="component" value="Unassembled WGS sequence"/>
</dbReference>
<dbReference type="GO" id="GO:0022857">
    <property type="term" value="F:transmembrane transporter activity"/>
    <property type="evidence" value="ECO:0007669"/>
    <property type="project" value="UniProtKB-UniRule"/>
</dbReference>
<keyword evidence="2" id="KW-1003">Cell membrane</keyword>
<name>A0A9J6PHG5_9PROT</name>
<keyword evidence="4 7" id="KW-0812">Transmembrane</keyword>
<keyword evidence="7" id="KW-0813">Transport</keyword>
<evidence type="ECO:0000256" key="5">
    <source>
        <dbReference type="ARBA" id="ARBA00022989"/>
    </source>
</evidence>
<dbReference type="PIRSF" id="PIRSF006066">
    <property type="entry name" value="HI0050"/>
    <property type="match status" value="1"/>
</dbReference>
<feature type="transmembrane region" description="Helical" evidence="7">
    <location>
        <begin position="364"/>
        <end position="383"/>
    </location>
</feature>
<comment type="subcellular location">
    <subcellularLocation>
        <location evidence="1 7">Cell inner membrane</location>
        <topology evidence="1 7">Multi-pass membrane protein</topology>
    </subcellularLocation>
</comment>
<organism evidence="9 10">
    <name type="scientific">Futiania mangrovi</name>
    <dbReference type="NCBI Taxonomy" id="2959716"/>
    <lineage>
        <taxon>Bacteria</taxon>
        <taxon>Pseudomonadati</taxon>
        <taxon>Pseudomonadota</taxon>
        <taxon>Alphaproteobacteria</taxon>
        <taxon>Futianiales</taxon>
        <taxon>Futianiaceae</taxon>
        <taxon>Futiania</taxon>
    </lineage>
</organism>
<evidence type="ECO:0000313" key="10">
    <source>
        <dbReference type="Proteomes" id="UP001055804"/>
    </source>
</evidence>
<evidence type="ECO:0000256" key="2">
    <source>
        <dbReference type="ARBA" id="ARBA00022475"/>
    </source>
</evidence>
<accession>A0A9J6PHG5</accession>
<proteinExistence type="inferred from homology"/>
<sequence>MDIGTITLLMGAAIVLLMMLGVHLVFVTGSVAVVTVLLTFGPNALPLIASRIYSTVDNYALVSVPMFVMMAGILERAGVARDLYDAMHVWSGKLRGGVALQTMIAAVIMAAMTGIVGGEIMLLGMVALPQMFRLNYDRKLAIGTICAGGALGTMIPPSLVLIIFGLTASVSIGDLFLASIGPGLLLAALYLAYIWVRCWLNPELGPVSNEGQNLSLAEKIALLRGLVLPVGVAALVLGSIYGGVASVSEAAAVGVAGAMICAAVRNALTVELMVAVLRQTMRICGTILWLTFGASALIGVYGLIGGTKFVAGLMAGLPLSPLGIIMVMMLIVFVLGTVMDWIGICLLTMPIFVPLVNELGFDPVWFGVLFCLNVQIAYLSPPFGPAAFFLKSVAPPDVTLQEIFAAMMPFIALQIVALGVLLFWPPLALWLVG</sequence>